<dbReference type="AlphaFoldDB" id="A0A5D3E1X7"/>
<feature type="region of interest" description="Disordered" evidence="1">
    <location>
        <begin position="163"/>
        <end position="184"/>
    </location>
</feature>
<dbReference type="EMBL" id="SSTD01001237">
    <property type="protein sequence ID" value="TYK29788.1"/>
    <property type="molecule type" value="Genomic_DNA"/>
</dbReference>
<evidence type="ECO:0000313" key="2">
    <source>
        <dbReference type="EMBL" id="TYK29788.1"/>
    </source>
</evidence>
<protein>
    <submittedName>
        <fullName evidence="2">NBS-LRR type resistance protein</fullName>
    </submittedName>
</protein>
<name>A0A5D3E1X7_CUCMM</name>
<evidence type="ECO:0000313" key="3">
    <source>
        <dbReference type="Proteomes" id="UP000321947"/>
    </source>
</evidence>
<proteinExistence type="predicted"/>
<reference evidence="2 3" key="1">
    <citation type="submission" date="2019-08" db="EMBL/GenBank/DDBJ databases">
        <title>Draft genome sequences of two oriental melons (Cucumis melo L. var makuwa).</title>
        <authorList>
            <person name="Kwon S.-Y."/>
        </authorList>
    </citation>
    <scope>NUCLEOTIDE SEQUENCE [LARGE SCALE GENOMIC DNA]</scope>
    <source>
        <strain evidence="3">cv. Chang Bougi</strain>
        <tissue evidence="2">Leaf</tissue>
    </source>
</reference>
<dbReference type="Proteomes" id="UP000321947">
    <property type="component" value="Unassembled WGS sequence"/>
</dbReference>
<organism evidence="2 3">
    <name type="scientific">Cucumis melo var. makuwa</name>
    <name type="common">Oriental melon</name>
    <dbReference type="NCBI Taxonomy" id="1194695"/>
    <lineage>
        <taxon>Eukaryota</taxon>
        <taxon>Viridiplantae</taxon>
        <taxon>Streptophyta</taxon>
        <taxon>Embryophyta</taxon>
        <taxon>Tracheophyta</taxon>
        <taxon>Spermatophyta</taxon>
        <taxon>Magnoliopsida</taxon>
        <taxon>eudicotyledons</taxon>
        <taxon>Gunneridae</taxon>
        <taxon>Pentapetalae</taxon>
        <taxon>rosids</taxon>
        <taxon>fabids</taxon>
        <taxon>Cucurbitales</taxon>
        <taxon>Cucurbitaceae</taxon>
        <taxon>Benincaseae</taxon>
        <taxon>Cucumis</taxon>
    </lineage>
</organism>
<sequence length="184" mass="20877">MRQRKHKETRRVHMAFTHPSYPTLVCPSPYHYLKSFKIKRFSGSVKRTHQSSDPEECTYQFRDPEGCTYQSSDPEGSHISLVIPKDAHISLVISKDTHISQGIPKDTVPVRTHDENGGMACSKQGRRQRSRRLVRLRAETVDGHLGTRDEERERVGDGRVLTNGRVTGLEGSPAIDCTKTERLP</sequence>
<gene>
    <name evidence="2" type="ORF">E5676_scaffold208G00020</name>
</gene>
<evidence type="ECO:0000256" key="1">
    <source>
        <dbReference type="SAM" id="MobiDB-lite"/>
    </source>
</evidence>
<feature type="region of interest" description="Disordered" evidence="1">
    <location>
        <begin position="103"/>
        <end position="129"/>
    </location>
</feature>
<accession>A0A5D3E1X7</accession>
<comment type="caution">
    <text evidence="2">The sequence shown here is derived from an EMBL/GenBank/DDBJ whole genome shotgun (WGS) entry which is preliminary data.</text>
</comment>